<dbReference type="AlphaFoldDB" id="A0A7G1N838"/>
<dbReference type="GO" id="GO:0004751">
    <property type="term" value="F:ribose-5-phosphate isomerase activity"/>
    <property type="evidence" value="ECO:0007669"/>
    <property type="project" value="TreeGrafter"/>
</dbReference>
<dbReference type="GO" id="GO:0019316">
    <property type="term" value="P:D-allose catabolic process"/>
    <property type="evidence" value="ECO:0007669"/>
    <property type="project" value="TreeGrafter"/>
</dbReference>
<comment type="similarity">
    <text evidence="1">Belongs to the LacAB/RpiB family.</text>
</comment>
<dbReference type="InterPro" id="IPR036569">
    <property type="entry name" value="RpiB_LacA_LacB_sf"/>
</dbReference>
<name>A0A7G1N838_9ACTN</name>
<dbReference type="SUPFAM" id="SSF89623">
    <property type="entry name" value="Ribose/Galactose isomerase RpiB/AlsB"/>
    <property type="match status" value="1"/>
</dbReference>
<dbReference type="Proteomes" id="UP000516373">
    <property type="component" value="Chromosome"/>
</dbReference>
<dbReference type="KEGG" id="stui:GCM10017668_08220"/>
<dbReference type="PANTHER" id="PTHR30345:SF2">
    <property type="entry name" value="SUGAR-PHOSPHATE ISOMERASE, RPIB_LACA_LACB FAMILY"/>
    <property type="match status" value="1"/>
</dbReference>
<gene>
    <name evidence="2" type="ORF">GCM10017668_08220</name>
</gene>
<organism evidence="2 3">
    <name type="scientific">Streptomyces tuirus</name>
    <dbReference type="NCBI Taxonomy" id="68278"/>
    <lineage>
        <taxon>Bacteria</taxon>
        <taxon>Bacillati</taxon>
        <taxon>Actinomycetota</taxon>
        <taxon>Actinomycetes</taxon>
        <taxon>Kitasatosporales</taxon>
        <taxon>Streptomycetaceae</taxon>
        <taxon>Streptomyces</taxon>
    </lineage>
</organism>
<protein>
    <recommendedName>
        <fullName evidence="4">Ribose 5-phosphate isomerase B</fullName>
    </recommendedName>
</protein>
<sequence length="211" mass="22078">MVLMRLGRTAGPACCAARVTGKPNGWPGAIAGVRGGPVALAGGRLLWAVVPAAPASNLPGMRISVSSDMDEPVARSLVAALRERGHEVRPHGALRPDDDPQWAVCSEAAAREVADGTADQAVVCCWTGTGASIAANKVPGVRAALCTDAYTADGARRWNDANVLALSLRLTSEPLLTEILDAWFAGEPSADAEDRQNVDRVRLLDHGKTRL</sequence>
<dbReference type="EMBL" id="AP023439">
    <property type="protein sequence ID" value="BCL18979.1"/>
    <property type="molecule type" value="Genomic_DNA"/>
</dbReference>
<evidence type="ECO:0000313" key="3">
    <source>
        <dbReference type="Proteomes" id="UP000516373"/>
    </source>
</evidence>
<dbReference type="InterPro" id="IPR003500">
    <property type="entry name" value="RpiB_LacA_LacB"/>
</dbReference>
<dbReference type="Gene3D" id="3.40.1400.10">
    <property type="entry name" value="Sugar-phosphate isomerase, RpiB/LacA/LacB"/>
    <property type="match status" value="1"/>
</dbReference>
<proteinExistence type="inferred from homology"/>
<evidence type="ECO:0000256" key="1">
    <source>
        <dbReference type="ARBA" id="ARBA00008754"/>
    </source>
</evidence>
<evidence type="ECO:0000313" key="2">
    <source>
        <dbReference type="EMBL" id="BCL18979.1"/>
    </source>
</evidence>
<dbReference type="GO" id="GO:0009052">
    <property type="term" value="P:pentose-phosphate shunt, non-oxidative branch"/>
    <property type="evidence" value="ECO:0007669"/>
    <property type="project" value="TreeGrafter"/>
</dbReference>
<reference evidence="2 3" key="1">
    <citation type="journal article" date="2014" name="Int. J. Syst. Evol. Microbiol.">
        <title>Complete genome sequence of Corynebacterium casei LMG S-19264T (=DSM 44701T), isolated from a smear-ripened cheese.</title>
        <authorList>
            <consortium name="US DOE Joint Genome Institute (JGI-PGF)"/>
            <person name="Walter F."/>
            <person name="Albersmeier A."/>
            <person name="Kalinowski J."/>
            <person name="Ruckert C."/>
        </authorList>
    </citation>
    <scope>NUCLEOTIDE SEQUENCE [LARGE SCALE GENOMIC DNA]</scope>
    <source>
        <strain evidence="2 3">JCM 4255</strain>
    </source>
</reference>
<dbReference type="Pfam" id="PF02502">
    <property type="entry name" value="LacAB_rpiB"/>
    <property type="match status" value="1"/>
</dbReference>
<accession>A0A7G1N838</accession>
<evidence type="ECO:0008006" key="4">
    <source>
        <dbReference type="Google" id="ProtNLM"/>
    </source>
</evidence>
<dbReference type="PANTHER" id="PTHR30345">
    <property type="entry name" value="RIBOSE-5-PHOSPHATE ISOMERASE B"/>
    <property type="match status" value="1"/>
</dbReference>